<organism evidence="4">
    <name type="scientific">freshwater metagenome</name>
    <dbReference type="NCBI Taxonomy" id="449393"/>
    <lineage>
        <taxon>unclassified sequences</taxon>
        <taxon>metagenomes</taxon>
        <taxon>ecological metagenomes</taxon>
    </lineage>
</organism>
<evidence type="ECO:0000256" key="1">
    <source>
        <dbReference type="SAM" id="MobiDB-lite"/>
    </source>
</evidence>
<dbReference type="PANTHER" id="PTHR37507">
    <property type="entry name" value="SPORULATION PROTEIN YDCC"/>
    <property type="match status" value="1"/>
</dbReference>
<protein>
    <submittedName>
        <fullName evidence="4">Unannotated protein</fullName>
    </submittedName>
</protein>
<dbReference type="EMBL" id="CAFABA010000014">
    <property type="protein sequence ID" value="CAB4818631.1"/>
    <property type="molecule type" value="Genomic_DNA"/>
</dbReference>
<dbReference type="PANTHER" id="PTHR37507:SF2">
    <property type="entry name" value="SPORULATION PROTEIN YDCC"/>
    <property type="match status" value="1"/>
</dbReference>
<dbReference type="InterPro" id="IPR029046">
    <property type="entry name" value="LolA/LolB/LppX"/>
</dbReference>
<name>A0A6J7GWP6_9ZZZZ</name>
<feature type="region of interest" description="Disordered" evidence="1">
    <location>
        <begin position="264"/>
        <end position="293"/>
    </location>
</feature>
<feature type="compositionally biased region" description="Low complexity" evidence="1">
    <location>
        <begin position="277"/>
        <end position="293"/>
    </location>
</feature>
<proteinExistence type="predicted"/>
<reference evidence="4" key="1">
    <citation type="submission" date="2020-05" db="EMBL/GenBank/DDBJ databases">
        <authorList>
            <person name="Chiriac C."/>
            <person name="Salcher M."/>
            <person name="Ghai R."/>
            <person name="Kavagutti S V."/>
        </authorList>
    </citation>
    <scope>NUCLEOTIDE SEQUENCE</scope>
</reference>
<sequence>MVALVGVFGVGAVPHIVSTASAASPDLPPLTAAELLAKARTAQTTGLSGTITVDSELGLPSLSSLPGLGAAGASSLTTLLTGKHSVHVAEAGDGQVRFSTAAPLQETNWVRNGPELWSYDSGSGRVVHFSLPNETSAAGAVHTSVPDPAHETPAEFARELLDQVTPSTAVTVDAAAYIAGRPVYELVLAPHDARSTVQDVRIAVDAATGLPLDVTVTAKSNGKLAFELGFTSVSFATPDASTFSFGPPPGSTTVEASSLTEFLQGGPARHRRDRTSSTDPTAAAGPAATTSPDATPALVHAGEDWTSVVLLPAGSAPAELTALLNNVPSIAVGATHGRLLSTTLVSVLVLDDGRVAVGAVDGATLVTQVAALA</sequence>
<dbReference type="Gene3D" id="2.50.20.10">
    <property type="entry name" value="Lipoprotein localisation LolA/LolB/LppX"/>
    <property type="match status" value="1"/>
</dbReference>
<dbReference type="SUPFAM" id="SSF89392">
    <property type="entry name" value="Prokaryotic lipoproteins and lipoprotein localization factors"/>
    <property type="match status" value="1"/>
</dbReference>
<evidence type="ECO:0000313" key="2">
    <source>
        <dbReference type="EMBL" id="CAB4737418.1"/>
    </source>
</evidence>
<accession>A0A6J7GWP6</accession>
<evidence type="ECO:0000313" key="4">
    <source>
        <dbReference type="EMBL" id="CAB4912951.1"/>
    </source>
</evidence>
<dbReference type="EMBL" id="CAFBMH010000058">
    <property type="protein sequence ID" value="CAB4912951.1"/>
    <property type="molecule type" value="Genomic_DNA"/>
</dbReference>
<gene>
    <name evidence="2" type="ORF">UFOPK2754_00922</name>
    <name evidence="3" type="ORF">UFOPK3139_00558</name>
    <name evidence="4" type="ORF">UFOPK3543_01630</name>
</gene>
<dbReference type="AlphaFoldDB" id="A0A6J7GWP6"/>
<evidence type="ECO:0000313" key="3">
    <source>
        <dbReference type="EMBL" id="CAB4818631.1"/>
    </source>
</evidence>
<dbReference type="EMBL" id="CAEZYR010000025">
    <property type="protein sequence ID" value="CAB4737418.1"/>
    <property type="molecule type" value="Genomic_DNA"/>
</dbReference>
<dbReference type="InterPro" id="IPR052944">
    <property type="entry name" value="Sporulation_related"/>
</dbReference>